<evidence type="ECO:0000256" key="8">
    <source>
        <dbReference type="ARBA" id="ARBA00022833"/>
    </source>
</evidence>
<accession>A0A7M5WZT3</accession>
<dbReference type="InterPro" id="IPR041370">
    <property type="entry name" value="Mlase_EEF1AKMT1/ZCCHC4"/>
</dbReference>
<keyword evidence="14" id="KW-1185">Reference proteome</keyword>
<keyword evidence="3" id="KW-0489">Methyltransferase</keyword>
<sequence>MAASKQRAGTFGVEVILTNSSNNHPYCEHGPTLLFERFYGEGESKKFYACSACRDRKQCSYFHWQHERFTKIQLDAQTELKKRLHQNQLDQPDHLLLKASDFWCFQCNVGFTNKKKGAHEDHNYKTLTEHDLKNPSLFLSPKENNKSNAQYFFDKSSSNFLLRTIKKLDYQRVICIGAPRMFELLRQEDGITTILLDIDKRLGHFYSKECFLQYNMFNNYFFNATNGEQRLRELICAGDTDRTLMVVDPPFGGLVNILANTFRQIWKLGPSEMIDTFFTFPYFLESHVKDSLPNFNMLDYKVGYENHNVYNNDGKNQKGSPVRIFTNVKPEKVELPKDEYRFCKECKRYVYKANQHCNICKGCMSKDGRTYIHCEQCTKCVKPGWLHCTECKQCLPHDHKCSNNLKSKSACHVCGEKDHKRKDCPKRKGTISSESQTKASHKRKMKSKKHKAASKKNKI</sequence>
<keyword evidence="6" id="KW-0479">Metal-binding</keyword>
<organism evidence="13 14">
    <name type="scientific">Clytia hemisphaerica</name>
    <dbReference type="NCBI Taxonomy" id="252671"/>
    <lineage>
        <taxon>Eukaryota</taxon>
        <taxon>Metazoa</taxon>
        <taxon>Cnidaria</taxon>
        <taxon>Hydrozoa</taxon>
        <taxon>Hydroidolina</taxon>
        <taxon>Leptothecata</taxon>
        <taxon>Obeliida</taxon>
        <taxon>Clytiidae</taxon>
        <taxon>Clytia</taxon>
    </lineage>
</organism>
<keyword evidence="8" id="KW-0862">Zinc</keyword>
<dbReference type="PROSITE" id="PS50158">
    <property type="entry name" value="ZF_CCHC"/>
    <property type="match status" value="1"/>
</dbReference>
<dbReference type="EnsemblMetazoa" id="CLYHEMT015506.1">
    <property type="protein sequence ID" value="CLYHEMP015506.1"/>
    <property type="gene ID" value="CLYHEMG015506"/>
</dbReference>
<dbReference type="PANTHER" id="PTHR13493">
    <property type="entry name" value="ZINC FINGER CCHC DOMAIN-CONTAINING"/>
    <property type="match status" value="1"/>
</dbReference>
<name>A0A7M5WZT3_9CNID</name>
<dbReference type="RefSeq" id="XP_066918085.1">
    <property type="nucleotide sequence ID" value="XM_067061984.1"/>
</dbReference>
<feature type="domain" description="GRF-type" evidence="12">
    <location>
        <begin position="27"/>
        <end position="68"/>
    </location>
</feature>
<reference evidence="13" key="1">
    <citation type="submission" date="2021-01" db="UniProtKB">
        <authorList>
            <consortium name="EnsemblMetazoa"/>
        </authorList>
    </citation>
    <scope>IDENTIFICATION</scope>
</reference>
<keyword evidence="4" id="KW-0808">Transferase</keyword>
<dbReference type="GeneID" id="136805405"/>
<dbReference type="OrthoDB" id="431817at2759"/>
<dbReference type="GO" id="GO:0005737">
    <property type="term" value="C:cytoplasm"/>
    <property type="evidence" value="ECO:0007669"/>
    <property type="project" value="UniProtKB-SubCell"/>
</dbReference>
<dbReference type="InterPro" id="IPR001878">
    <property type="entry name" value="Znf_CCHC"/>
</dbReference>
<feature type="compositionally biased region" description="Basic residues" evidence="10">
    <location>
        <begin position="439"/>
        <end position="459"/>
    </location>
</feature>
<dbReference type="Pfam" id="PF10237">
    <property type="entry name" value="N6-adenineMlase"/>
    <property type="match status" value="1"/>
</dbReference>
<evidence type="ECO:0000256" key="5">
    <source>
        <dbReference type="ARBA" id="ARBA00022691"/>
    </source>
</evidence>
<dbReference type="GO" id="GO:0008988">
    <property type="term" value="F:rRNA (adenine-N6-)-methyltransferase activity"/>
    <property type="evidence" value="ECO:0007669"/>
    <property type="project" value="InterPro"/>
</dbReference>
<evidence type="ECO:0000313" key="13">
    <source>
        <dbReference type="EnsemblMetazoa" id="CLYHEMP015506.1"/>
    </source>
</evidence>
<dbReference type="GO" id="GO:0005730">
    <property type="term" value="C:nucleolus"/>
    <property type="evidence" value="ECO:0007669"/>
    <property type="project" value="TreeGrafter"/>
</dbReference>
<keyword evidence="5" id="KW-0949">S-adenosyl-L-methionine</keyword>
<dbReference type="PROSITE" id="PS51999">
    <property type="entry name" value="ZF_GRF"/>
    <property type="match status" value="1"/>
</dbReference>
<comment type="subcellular location">
    <subcellularLocation>
        <location evidence="1">Cytoplasm</location>
    </subcellularLocation>
</comment>
<dbReference type="PANTHER" id="PTHR13493:SF3">
    <property type="entry name" value="RRNA N6-ADENOSINE-METHYLTRANSFERASE ZCCHC4"/>
    <property type="match status" value="1"/>
</dbReference>
<evidence type="ECO:0000313" key="14">
    <source>
        <dbReference type="Proteomes" id="UP000594262"/>
    </source>
</evidence>
<evidence type="ECO:0000256" key="2">
    <source>
        <dbReference type="ARBA" id="ARBA00022490"/>
    </source>
</evidence>
<evidence type="ECO:0000256" key="7">
    <source>
        <dbReference type="ARBA" id="ARBA00022771"/>
    </source>
</evidence>
<evidence type="ECO:0000256" key="4">
    <source>
        <dbReference type="ARBA" id="ARBA00022679"/>
    </source>
</evidence>
<evidence type="ECO:0000259" key="12">
    <source>
        <dbReference type="PROSITE" id="PS51999"/>
    </source>
</evidence>
<evidence type="ECO:0000256" key="6">
    <source>
        <dbReference type="ARBA" id="ARBA00022723"/>
    </source>
</evidence>
<keyword evidence="7 9" id="KW-0863">Zinc-finger</keyword>
<feature type="compositionally biased region" description="Basic residues" evidence="10">
    <location>
        <begin position="419"/>
        <end position="429"/>
    </location>
</feature>
<protein>
    <recommendedName>
        <fullName evidence="15">Zinc finger CCHC domain-containing protein 4</fullName>
    </recommendedName>
</protein>
<evidence type="ECO:0000259" key="11">
    <source>
        <dbReference type="PROSITE" id="PS50158"/>
    </source>
</evidence>
<dbReference type="GO" id="GO:0008270">
    <property type="term" value="F:zinc ion binding"/>
    <property type="evidence" value="ECO:0007669"/>
    <property type="project" value="UniProtKB-KW"/>
</dbReference>
<dbReference type="InterPro" id="IPR039846">
    <property type="entry name" value="ZCCHC4"/>
</dbReference>
<evidence type="ECO:0000256" key="9">
    <source>
        <dbReference type="PROSITE-ProRule" id="PRU00047"/>
    </source>
</evidence>
<feature type="domain" description="CCHC-type" evidence="11">
    <location>
        <begin position="411"/>
        <end position="426"/>
    </location>
</feature>
<feature type="region of interest" description="Disordered" evidence="10">
    <location>
        <begin position="417"/>
        <end position="459"/>
    </location>
</feature>
<proteinExistence type="predicted"/>
<keyword evidence="2" id="KW-0963">Cytoplasm</keyword>
<evidence type="ECO:0000256" key="1">
    <source>
        <dbReference type="ARBA" id="ARBA00004496"/>
    </source>
</evidence>
<evidence type="ECO:0000256" key="10">
    <source>
        <dbReference type="SAM" id="MobiDB-lite"/>
    </source>
</evidence>
<evidence type="ECO:0008006" key="15">
    <source>
        <dbReference type="Google" id="ProtNLM"/>
    </source>
</evidence>
<dbReference type="InterPro" id="IPR010666">
    <property type="entry name" value="Znf_GRF"/>
</dbReference>
<dbReference type="Proteomes" id="UP000594262">
    <property type="component" value="Unplaced"/>
</dbReference>
<evidence type="ECO:0000256" key="3">
    <source>
        <dbReference type="ARBA" id="ARBA00022603"/>
    </source>
</evidence>
<dbReference type="AlphaFoldDB" id="A0A7M5WZT3"/>
<dbReference type="GO" id="GO:0003676">
    <property type="term" value="F:nucleic acid binding"/>
    <property type="evidence" value="ECO:0007669"/>
    <property type="project" value="InterPro"/>
</dbReference>